<dbReference type="WBParaSite" id="Pan_g3088.t1">
    <property type="protein sequence ID" value="Pan_g3088.t1"/>
    <property type="gene ID" value="Pan_g3088"/>
</dbReference>
<feature type="transmembrane region" description="Helical" evidence="1">
    <location>
        <begin position="32"/>
        <end position="54"/>
    </location>
</feature>
<reference evidence="3" key="2">
    <citation type="submission" date="2020-10" db="UniProtKB">
        <authorList>
            <consortium name="WormBaseParasite"/>
        </authorList>
    </citation>
    <scope>IDENTIFICATION</scope>
</reference>
<dbReference type="AlphaFoldDB" id="A0A7E4VTV9"/>
<evidence type="ECO:0000256" key="1">
    <source>
        <dbReference type="SAM" id="Phobius"/>
    </source>
</evidence>
<accession>A0A7E4VTV9</accession>
<evidence type="ECO:0000313" key="2">
    <source>
        <dbReference type="Proteomes" id="UP000492821"/>
    </source>
</evidence>
<feature type="transmembrane region" description="Helical" evidence="1">
    <location>
        <begin position="74"/>
        <end position="94"/>
    </location>
</feature>
<keyword evidence="1" id="KW-1133">Transmembrane helix</keyword>
<sequence length="249" mass="29169">MFIENRAFLYPPTSVLLKNYPADSYFYRTITFGFYFLNYVRSCIIIGESLNRFISILYIDKRNTKHEQWLKKGVYPFLLVSIVIALTQSWFYFWCTFNVYQFDAGVDAYGLQPQLTFMKTNGSLRSAIDGFLTGIKADKKCRYQLIWYHNCRLSTSLFSCDCRESQLNKFSMKVTLLDWVNQVATFHGKTDIITLVVCQDDHPSYNSQHWSLCPASKGWSDLHFQGRSDYMFIFTIHSNAARDCGTMRR</sequence>
<keyword evidence="2" id="KW-1185">Reference proteome</keyword>
<proteinExistence type="predicted"/>
<evidence type="ECO:0000313" key="3">
    <source>
        <dbReference type="WBParaSite" id="Pan_g3088.t1"/>
    </source>
</evidence>
<reference evidence="2" key="1">
    <citation type="journal article" date="2013" name="Genetics">
        <title>The draft genome and transcriptome of Panagrellus redivivus are shaped by the harsh demands of a free-living lifestyle.</title>
        <authorList>
            <person name="Srinivasan J."/>
            <person name="Dillman A.R."/>
            <person name="Macchietto M.G."/>
            <person name="Heikkinen L."/>
            <person name="Lakso M."/>
            <person name="Fracchia K.M."/>
            <person name="Antoshechkin I."/>
            <person name="Mortazavi A."/>
            <person name="Wong G."/>
            <person name="Sternberg P.W."/>
        </authorList>
    </citation>
    <scope>NUCLEOTIDE SEQUENCE [LARGE SCALE GENOMIC DNA]</scope>
    <source>
        <strain evidence="2">MT8872</strain>
    </source>
</reference>
<keyword evidence="1" id="KW-0812">Transmembrane</keyword>
<dbReference type="Proteomes" id="UP000492821">
    <property type="component" value="Unassembled WGS sequence"/>
</dbReference>
<organism evidence="2 3">
    <name type="scientific">Panagrellus redivivus</name>
    <name type="common">Microworm</name>
    <dbReference type="NCBI Taxonomy" id="6233"/>
    <lineage>
        <taxon>Eukaryota</taxon>
        <taxon>Metazoa</taxon>
        <taxon>Ecdysozoa</taxon>
        <taxon>Nematoda</taxon>
        <taxon>Chromadorea</taxon>
        <taxon>Rhabditida</taxon>
        <taxon>Tylenchina</taxon>
        <taxon>Panagrolaimomorpha</taxon>
        <taxon>Panagrolaimoidea</taxon>
        <taxon>Panagrolaimidae</taxon>
        <taxon>Panagrellus</taxon>
    </lineage>
</organism>
<keyword evidence="1" id="KW-0472">Membrane</keyword>
<protein>
    <submittedName>
        <fullName evidence="3">Serpentine receptor class gamma</fullName>
    </submittedName>
</protein>
<name>A0A7E4VTV9_PANRE</name>